<organism evidence="2 3">
    <name type="scientific">Paramecium pentaurelia</name>
    <dbReference type="NCBI Taxonomy" id="43138"/>
    <lineage>
        <taxon>Eukaryota</taxon>
        <taxon>Sar</taxon>
        <taxon>Alveolata</taxon>
        <taxon>Ciliophora</taxon>
        <taxon>Intramacronucleata</taxon>
        <taxon>Oligohymenophorea</taxon>
        <taxon>Peniculida</taxon>
        <taxon>Parameciidae</taxon>
        <taxon>Paramecium</taxon>
    </lineage>
</organism>
<protein>
    <recommendedName>
        <fullName evidence="4">Transmembrane protein</fullName>
    </recommendedName>
</protein>
<keyword evidence="1" id="KW-0812">Transmembrane</keyword>
<evidence type="ECO:0000256" key="1">
    <source>
        <dbReference type="SAM" id="Phobius"/>
    </source>
</evidence>
<evidence type="ECO:0008006" key="4">
    <source>
        <dbReference type="Google" id="ProtNLM"/>
    </source>
</evidence>
<evidence type="ECO:0000313" key="3">
    <source>
        <dbReference type="Proteomes" id="UP000689195"/>
    </source>
</evidence>
<feature type="transmembrane region" description="Helical" evidence="1">
    <location>
        <begin position="118"/>
        <end position="141"/>
    </location>
</feature>
<gene>
    <name evidence="2" type="ORF">PPENT_87.1.T0020221</name>
</gene>
<feature type="transmembrane region" description="Helical" evidence="1">
    <location>
        <begin position="66"/>
        <end position="86"/>
    </location>
</feature>
<dbReference type="EMBL" id="CAJJDO010000002">
    <property type="protein sequence ID" value="CAD8133082.1"/>
    <property type="molecule type" value="Genomic_DNA"/>
</dbReference>
<dbReference type="AlphaFoldDB" id="A0A8S1S0G1"/>
<name>A0A8S1S0G1_9CILI</name>
<sequence length="305" mass="35039">MQSMCCIAIPQFHVLTNLVAMVYFFLQMENQSEQWLTITLGILQFLFSLIILGLTFIKPKHSIKKSYIICFVCLYIGILLYLNIVNFRQDCLILMILQYLSLGIICSLLMLPNKMIGLVIQIQIYIIAVGLDLISFYLYYIMGKFNFNRAISVVGSGGMQVITLILCIMCQINPQKRLANEVHLIVGFYFFCELFVSCTFVAECANQELNIYLIGITILKISNIFLDLILYSFVKLNYPENQIKLGRVDIDIENPPQKLDLKSIATRETLSEQSTALQKSVQEPICQVRQACPSIQWIQYLLKIY</sequence>
<proteinExistence type="predicted"/>
<feature type="transmembrane region" description="Helical" evidence="1">
    <location>
        <begin position="182"/>
        <end position="203"/>
    </location>
</feature>
<keyword evidence="1" id="KW-1133">Transmembrane helix</keyword>
<feature type="transmembrane region" description="Helical" evidence="1">
    <location>
        <begin position="7"/>
        <end position="26"/>
    </location>
</feature>
<dbReference type="Proteomes" id="UP000689195">
    <property type="component" value="Unassembled WGS sequence"/>
</dbReference>
<dbReference type="OrthoDB" id="306256at2759"/>
<reference evidence="2" key="1">
    <citation type="submission" date="2021-01" db="EMBL/GenBank/DDBJ databases">
        <authorList>
            <consortium name="Genoscope - CEA"/>
            <person name="William W."/>
        </authorList>
    </citation>
    <scope>NUCLEOTIDE SEQUENCE</scope>
</reference>
<feature type="transmembrane region" description="Helical" evidence="1">
    <location>
        <begin position="147"/>
        <end position="170"/>
    </location>
</feature>
<comment type="caution">
    <text evidence="2">The sequence shown here is derived from an EMBL/GenBank/DDBJ whole genome shotgun (WGS) entry which is preliminary data.</text>
</comment>
<feature type="transmembrane region" description="Helical" evidence="1">
    <location>
        <begin position="209"/>
        <end position="234"/>
    </location>
</feature>
<accession>A0A8S1S0G1</accession>
<feature type="transmembrane region" description="Helical" evidence="1">
    <location>
        <begin position="38"/>
        <end position="57"/>
    </location>
</feature>
<feature type="transmembrane region" description="Helical" evidence="1">
    <location>
        <begin position="92"/>
        <end position="111"/>
    </location>
</feature>
<keyword evidence="1" id="KW-0472">Membrane</keyword>
<keyword evidence="3" id="KW-1185">Reference proteome</keyword>
<evidence type="ECO:0000313" key="2">
    <source>
        <dbReference type="EMBL" id="CAD8133082.1"/>
    </source>
</evidence>